<dbReference type="EMBL" id="ADLK01000011">
    <property type="protein sequence ID" value="KMW22295.1"/>
    <property type="molecule type" value="Genomic_DNA"/>
</dbReference>
<evidence type="ECO:0000259" key="9">
    <source>
        <dbReference type="PROSITE" id="PS51195"/>
    </source>
</evidence>
<evidence type="ECO:0000256" key="5">
    <source>
        <dbReference type="ARBA" id="ARBA00038437"/>
    </source>
</evidence>
<comment type="caution">
    <text evidence="10">The sequence shown here is derived from an EMBL/GenBank/DDBJ whole genome shotgun (WGS) entry which is preliminary data.</text>
</comment>
<comment type="similarity">
    <text evidence="5">Belongs to the DEAD box helicase family.</text>
</comment>
<proteinExistence type="inferred from homology"/>
<evidence type="ECO:0000313" key="11">
    <source>
        <dbReference type="Proteomes" id="UP000037392"/>
    </source>
</evidence>
<organism evidence="10 11">
    <name type="scientific">[Clostridium] citroniae WAL-19142</name>
    <dbReference type="NCBI Taxonomy" id="742734"/>
    <lineage>
        <taxon>Bacteria</taxon>
        <taxon>Bacillati</taxon>
        <taxon>Bacillota</taxon>
        <taxon>Clostridia</taxon>
        <taxon>Lachnospirales</taxon>
        <taxon>Lachnospiraceae</taxon>
        <taxon>Enterocloster</taxon>
    </lineage>
</organism>
<evidence type="ECO:0000259" key="7">
    <source>
        <dbReference type="PROSITE" id="PS51192"/>
    </source>
</evidence>
<dbReference type="Gene3D" id="3.40.50.300">
    <property type="entry name" value="P-loop containing nucleotide triphosphate hydrolases"/>
    <property type="match status" value="2"/>
</dbReference>
<dbReference type="Pfam" id="PF00270">
    <property type="entry name" value="DEAD"/>
    <property type="match status" value="1"/>
</dbReference>
<evidence type="ECO:0000256" key="4">
    <source>
        <dbReference type="ARBA" id="ARBA00022840"/>
    </source>
</evidence>
<evidence type="ECO:0000256" key="3">
    <source>
        <dbReference type="ARBA" id="ARBA00022806"/>
    </source>
</evidence>
<name>A0A0J9F223_9FIRM</name>
<dbReference type="SUPFAM" id="SSF52540">
    <property type="entry name" value="P-loop containing nucleoside triphosphate hydrolases"/>
    <property type="match status" value="1"/>
</dbReference>
<dbReference type="Gene3D" id="3.30.70.330">
    <property type="match status" value="1"/>
</dbReference>
<sequence length="486" mass="54983">MNIEENNFFNSYKLSDDIIKSLEVLGYRTPTRIQQSVIPLMLSGNNVLAKAPTGSGKTAAFGIPVCEHAVWEENLPQVLILEPTRELTEQVRDELFLIGRLKRLKVAAVYGGFPIDKQIRTLKQKSHMIVGTPGRLMDHIRRETLKLNKVSRVVIDEADLMLDMGFADEVKEILSKLPQDAGISLFSATLKPEVCQLTDGFVQDAVTVTCDAQPEEEAAIRQLFYETASEDKYDTFIKVLKLENPDNAIIFCGTREMVNVLFQKLRRNRIFCGMLHGEMEQKERLKTVNAFRRGGFRFLIATDVAARGIDFKDITHVINYDFPTGRETYVHRIGRTGRNGKTGTAVSLVCEDDRRMLKMVEEYMGRTFYVEEAPVPEHDREKAFRESQRVKTRLKDQDGNGFNKDIMRLAIGGGRKSKIRANDIVATICTIDGVDVTDIGIIDIRDSLSYVEILNQKGEMVLDALKDKTLKGKVRKVRSVKVQGLM</sequence>
<dbReference type="GO" id="GO:0005524">
    <property type="term" value="F:ATP binding"/>
    <property type="evidence" value="ECO:0007669"/>
    <property type="project" value="UniProtKB-KW"/>
</dbReference>
<evidence type="ECO:0000313" key="10">
    <source>
        <dbReference type="EMBL" id="KMW22295.1"/>
    </source>
</evidence>
<dbReference type="GO" id="GO:0005829">
    <property type="term" value="C:cytosol"/>
    <property type="evidence" value="ECO:0007669"/>
    <property type="project" value="TreeGrafter"/>
</dbReference>
<keyword evidence="4" id="KW-0067">ATP-binding</keyword>
<dbReference type="InterPro" id="IPR005580">
    <property type="entry name" value="DbpA/CsdA_RNA-bd_dom"/>
</dbReference>
<dbReference type="PANTHER" id="PTHR47959">
    <property type="entry name" value="ATP-DEPENDENT RNA HELICASE RHLE-RELATED"/>
    <property type="match status" value="1"/>
</dbReference>
<keyword evidence="2" id="KW-0378">Hydrolase</keyword>
<dbReference type="InterPro" id="IPR014001">
    <property type="entry name" value="Helicase_ATP-bd"/>
</dbReference>
<keyword evidence="1" id="KW-0547">Nucleotide-binding</keyword>
<keyword evidence="3" id="KW-0347">Helicase</keyword>
<dbReference type="PROSITE" id="PS51192">
    <property type="entry name" value="HELICASE_ATP_BIND_1"/>
    <property type="match status" value="1"/>
</dbReference>
<dbReference type="AlphaFoldDB" id="A0A0J9F223"/>
<dbReference type="OrthoDB" id="9805696at2"/>
<dbReference type="InterPro" id="IPR001650">
    <property type="entry name" value="Helicase_C-like"/>
</dbReference>
<dbReference type="GeneID" id="93164607"/>
<dbReference type="InterPro" id="IPR027417">
    <property type="entry name" value="P-loop_NTPase"/>
</dbReference>
<reference evidence="10 11" key="1">
    <citation type="submission" date="2011-04" db="EMBL/GenBank/DDBJ databases">
        <title>The Genome Sequence of Clostridium citroniae WAL-19142.</title>
        <authorList>
            <consortium name="The Broad Institute Genome Sequencing Platform"/>
            <person name="Earl A."/>
            <person name="Ward D."/>
            <person name="Feldgarden M."/>
            <person name="Gevers D."/>
            <person name="Warren Y.A."/>
            <person name="Tyrrell K.L."/>
            <person name="Citron D.M."/>
            <person name="Goldstein E.J."/>
            <person name="Daigneault M."/>
            <person name="Allen-Vercoe E."/>
            <person name="Young S.K."/>
            <person name="Zeng Q."/>
            <person name="Gargeya S."/>
            <person name="Fitzgerald M."/>
            <person name="Haas B."/>
            <person name="Abouelleil A."/>
            <person name="Alvarado L."/>
            <person name="Arachchi H.M."/>
            <person name="Berlin A."/>
            <person name="Brown A."/>
            <person name="Chapman S.B."/>
            <person name="Chen Z."/>
            <person name="Dunbar C."/>
            <person name="Freedman E."/>
            <person name="Gearin G."/>
            <person name="Gellesch M."/>
            <person name="Goldberg J."/>
            <person name="Griggs A."/>
            <person name="Gujja S."/>
            <person name="Heilman E.R."/>
            <person name="Heiman D."/>
            <person name="Howarth C."/>
            <person name="Larson L."/>
            <person name="Lui A."/>
            <person name="MacDonald P.J."/>
            <person name="Mehta T."/>
            <person name="Montmayeur A."/>
            <person name="Murphy C."/>
            <person name="Neiman D."/>
            <person name="Pearson M."/>
            <person name="Priest M."/>
            <person name="Roberts A."/>
            <person name="Saif S."/>
            <person name="Shea T."/>
            <person name="Shenoy N."/>
            <person name="Sisk P."/>
            <person name="Stolte C."/>
            <person name="Sykes S."/>
            <person name="White J."/>
            <person name="Yandava C."/>
            <person name="Wortman J."/>
            <person name="Nusbaum C."/>
            <person name="Birren B."/>
        </authorList>
    </citation>
    <scope>NUCLEOTIDE SEQUENCE [LARGE SCALE GENOMIC DNA]</scope>
    <source>
        <strain evidence="10 11">WAL-19142</strain>
    </source>
</reference>
<feature type="domain" description="Helicase ATP-binding" evidence="7">
    <location>
        <begin position="38"/>
        <end position="208"/>
    </location>
</feature>
<dbReference type="PROSITE" id="PS51194">
    <property type="entry name" value="HELICASE_CTER"/>
    <property type="match status" value="1"/>
</dbReference>
<dbReference type="RefSeq" id="WP_048929544.1">
    <property type="nucleotide sequence ID" value="NZ_KQ235876.1"/>
</dbReference>
<dbReference type="InterPro" id="IPR012677">
    <property type="entry name" value="Nucleotide-bd_a/b_plait_sf"/>
</dbReference>
<dbReference type="PANTHER" id="PTHR47959:SF1">
    <property type="entry name" value="ATP-DEPENDENT RNA HELICASE DBPA"/>
    <property type="match status" value="1"/>
</dbReference>
<dbReference type="InterPro" id="IPR050079">
    <property type="entry name" value="DEAD_box_RNA_helicase"/>
</dbReference>
<dbReference type="Proteomes" id="UP000037392">
    <property type="component" value="Unassembled WGS sequence"/>
</dbReference>
<dbReference type="GO" id="GO:0003676">
    <property type="term" value="F:nucleic acid binding"/>
    <property type="evidence" value="ECO:0007669"/>
    <property type="project" value="InterPro"/>
</dbReference>
<dbReference type="InterPro" id="IPR014014">
    <property type="entry name" value="RNA_helicase_DEAD_Q_motif"/>
</dbReference>
<evidence type="ECO:0000256" key="1">
    <source>
        <dbReference type="ARBA" id="ARBA00022741"/>
    </source>
</evidence>
<dbReference type="CDD" id="cd18787">
    <property type="entry name" value="SF2_C_DEAD"/>
    <property type="match status" value="1"/>
</dbReference>
<dbReference type="CDD" id="cd00268">
    <property type="entry name" value="DEADc"/>
    <property type="match status" value="1"/>
</dbReference>
<feature type="domain" description="DEAD-box RNA helicase Q" evidence="9">
    <location>
        <begin position="7"/>
        <end position="35"/>
    </location>
</feature>
<dbReference type="SMART" id="SM00490">
    <property type="entry name" value="HELICc"/>
    <property type="match status" value="1"/>
</dbReference>
<evidence type="ECO:0000256" key="2">
    <source>
        <dbReference type="ARBA" id="ARBA00022801"/>
    </source>
</evidence>
<dbReference type="PATRIC" id="fig|742734.4.peg.1628"/>
<dbReference type="PROSITE" id="PS51195">
    <property type="entry name" value="Q_MOTIF"/>
    <property type="match status" value="1"/>
</dbReference>
<dbReference type="Pfam" id="PF00271">
    <property type="entry name" value="Helicase_C"/>
    <property type="match status" value="1"/>
</dbReference>
<feature type="domain" description="Helicase C-terminal" evidence="8">
    <location>
        <begin position="219"/>
        <end position="381"/>
    </location>
</feature>
<dbReference type="InterPro" id="IPR011545">
    <property type="entry name" value="DEAD/DEAH_box_helicase_dom"/>
</dbReference>
<dbReference type="InterPro" id="IPR044742">
    <property type="entry name" value="DEAD/DEAH_RhlB"/>
</dbReference>
<dbReference type="Pfam" id="PF03880">
    <property type="entry name" value="DbpA"/>
    <property type="match status" value="1"/>
</dbReference>
<evidence type="ECO:0008006" key="12">
    <source>
        <dbReference type="Google" id="ProtNLM"/>
    </source>
</evidence>
<feature type="short sequence motif" description="Q motif" evidence="6">
    <location>
        <begin position="7"/>
        <end position="35"/>
    </location>
</feature>
<dbReference type="GO" id="GO:0003724">
    <property type="term" value="F:RNA helicase activity"/>
    <property type="evidence" value="ECO:0007669"/>
    <property type="project" value="InterPro"/>
</dbReference>
<gene>
    <name evidence="10" type="ORF">HMPREF9470_01524</name>
</gene>
<evidence type="ECO:0000259" key="8">
    <source>
        <dbReference type="PROSITE" id="PS51194"/>
    </source>
</evidence>
<evidence type="ECO:0000256" key="6">
    <source>
        <dbReference type="PROSITE-ProRule" id="PRU00552"/>
    </source>
</evidence>
<dbReference type="SMART" id="SM00487">
    <property type="entry name" value="DEXDc"/>
    <property type="match status" value="1"/>
</dbReference>
<accession>A0A0J9F223</accession>
<protein>
    <recommendedName>
        <fullName evidence="12">RNA helicase</fullName>
    </recommendedName>
</protein>
<dbReference type="GO" id="GO:0016787">
    <property type="term" value="F:hydrolase activity"/>
    <property type="evidence" value="ECO:0007669"/>
    <property type="project" value="UniProtKB-KW"/>
</dbReference>